<evidence type="ECO:0000256" key="1">
    <source>
        <dbReference type="ARBA" id="ARBA00022741"/>
    </source>
</evidence>
<dbReference type="SUPFAM" id="SSF56059">
    <property type="entry name" value="Glutathione synthetase ATP-binding domain-like"/>
    <property type="match status" value="1"/>
</dbReference>
<evidence type="ECO:0000313" key="10">
    <source>
        <dbReference type="EMBL" id="SHK18381.1"/>
    </source>
</evidence>
<keyword evidence="1" id="KW-0547">Nucleotide-binding</keyword>
<proteinExistence type="inferred from homology"/>
<dbReference type="Proteomes" id="UP000183997">
    <property type="component" value="Unassembled WGS sequence"/>
</dbReference>
<evidence type="ECO:0000259" key="8">
    <source>
        <dbReference type="Pfam" id="PF00391"/>
    </source>
</evidence>
<keyword evidence="10" id="KW-0418">Kinase</keyword>
<evidence type="ECO:0000256" key="2">
    <source>
        <dbReference type="ARBA" id="ARBA00022840"/>
    </source>
</evidence>
<dbReference type="FunFam" id="3.30.1490.20:FF:000010">
    <property type="entry name" value="Phosphoenolpyruvate synthase"/>
    <property type="match status" value="1"/>
</dbReference>
<organism evidence="10 11">
    <name type="scientific">Desulforamulus aeronauticus DSM 10349</name>
    <dbReference type="NCBI Taxonomy" id="1121421"/>
    <lineage>
        <taxon>Bacteria</taxon>
        <taxon>Bacillati</taxon>
        <taxon>Bacillota</taxon>
        <taxon>Clostridia</taxon>
        <taxon>Eubacteriales</taxon>
        <taxon>Peptococcaceae</taxon>
        <taxon>Desulforamulus</taxon>
    </lineage>
</organism>
<dbReference type="SUPFAM" id="SSF52009">
    <property type="entry name" value="Phosphohistidine domain"/>
    <property type="match status" value="1"/>
</dbReference>
<accession>A0A1M6QDV8</accession>
<dbReference type="AlphaFoldDB" id="A0A1M6QDV8"/>
<dbReference type="InterPro" id="IPR008279">
    <property type="entry name" value="PEP-util_enz_mobile_dom"/>
</dbReference>
<dbReference type="InterPro" id="IPR036637">
    <property type="entry name" value="Phosphohistidine_dom_sf"/>
</dbReference>
<dbReference type="NCBIfam" id="NF041857">
    <property type="entry name" value="RIF_Ptrans_rph"/>
    <property type="match status" value="1"/>
</dbReference>
<dbReference type="Pfam" id="PF01326">
    <property type="entry name" value="PPDK_N"/>
    <property type="match status" value="1"/>
</dbReference>
<dbReference type="Pfam" id="PF00391">
    <property type="entry name" value="PEP-utilizers"/>
    <property type="match status" value="1"/>
</dbReference>
<dbReference type="EMBL" id="FRAR01000008">
    <property type="protein sequence ID" value="SHK18381.1"/>
    <property type="molecule type" value="Genomic_DNA"/>
</dbReference>
<sequence length="889" mass="99535">MSSYVLGFQEIDKTKLMMVGGKGANLGELSRIEGIQVPEGFCVTTEAYKRIIGQTSELNELLDQLSLLKAVDREKISATSGQIRRVIEGIAIPMDIHDEISRRLAELGEKEAYAVRSSATAEDLPTASFAGQQDTYLNIIGRDAILHHISKCWASLFTDRAVTYRIQNGFDHRKVYLSVVVQRMVFPQASGILFTADPVTSNRKVLSIDASFGLGEALVSGLVNADIYKVKAGEIVDKKISTKKLAIYSVEKGGTEAREIESERQNSQALTDEQILQLERMGRKIEAYFGRPQDIEWCIHWRHSADPDSQVAKGGVAPVIFIVQSRPITTLYPAPEVEDGKNHVYFSFAHRQMMTEAMKPLGYSFFQEFFKLISGSPMIEIGGRLYIDASRELSTPIISKALVKGVDSVDVLMQKAIYNILKRKDFIKGLSREKSSMMGVSVWLRWGIDTLKTYLKNDHAIVTNLIAHDEMVMRGLEQRIAKVSGNELFDFIFTSFEELKNTVFAGYGAVFAGAFATSWINKNMQKWLGEKNAADTLAQSVPDNVTSEMGLELLDVADVVRKYPAVIEYFQHANDETFFEDLAKLEGGKVVSDSIRAYLKKYGMRCSAEIDITRTRWNERPTILIPMILSNIKTFGPGAHSMKFEQGLQQARQKEQDILKRLEQLPGGQSKAKKTKKMISVLRNFAGFREYNKYLIVCYLWILKQALLKEADKLVQQGVIRDREDIYYLTFAELRETVRTNRVDSNIIAKRKEDYEIFEKLTPPRVITSEGEIISSAYDTENIPKGALAGVAVSSGIIEGRARVILKMEDANIEEGDILVTTFTDPSWTPVFVSIKGLVTEVGGMMTHGAVVAREYGLPAVVSVENATKLIKDGQRIRVNGTEGYVEIL</sequence>
<evidence type="ECO:0000256" key="3">
    <source>
        <dbReference type="ARBA" id="ARBA00051922"/>
    </source>
</evidence>
<keyword evidence="2" id="KW-0067">ATP-binding</keyword>
<dbReference type="Gene3D" id="3.50.30.10">
    <property type="entry name" value="Phosphohistidine domain"/>
    <property type="match status" value="1"/>
</dbReference>
<gene>
    <name evidence="10" type="ORF">SAMN02745123_00987</name>
</gene>
<evidence type="ECO:0000313" key="11">
    <source>
        <dbReference type="Proteomes" id="UP000183997"/>
    </source>
</evidence>
<evidence type="ECO:0000256" key="7">
    <source>
        <dbReference type="ARBA" id="ARBA00076136"/>
    </source>
</evidence>
<dbReference type="GO" id="GO:0005524">
    <property type="term" value="F:ATP binding"/>
    <property type="evidence" value="ECO:0007669"/>
    <property type="project" value="UniProtKB-KW"/>
</dbReference>
<evidence type="ECO:0000256" key="4">
    <source>
        <dbReference type="ARBA" id="ARBA00061332"/>
    </source>
</evidence>
<dbReference type="STRING" id="1121421.SAMN02745123_00987"/>
<dbReference type="OrthoDB" id="9765468at2"/>
<dbReference type="EC" id="2.7.9.6" evidence="5"/>
<evidence type="ECO:0000256" key="5">
    <source>
        <dbReference type="ARBA" id="ARBA00066332"/>
    </source>
</evidence>
<dbReference type="PANTHER" id="PTHR43615:SF1">
    <property type="entry name" value="PPDK_N DOMAIN-CONTAINING PROTEIN"/>
    <property type="match status" value="1"/>
</dbReference>
<dbReference type="FunFam" id="3.50.30.10:FF:000007">
    <property type="entry name" value="Phosphoenolpyruvate synthase"/>
    <property type="match status" value="1"/>
</dbReference>
<dbReference type="NCBIfam" id="NF004877">
    <property type="entry name" value="PRK06241.1-2"/>
    <property type="match status" value="1"/>
</dbReference>
<feature type="domain" description="Pyruvate phosphate dikinase AMP/ATP-binding" evidence="9">
    <location>
        <begin position="18"/>
        <end position="332"/>
    </location>
</feature>
<dbReference type="Gene3D" id="3.30.470.20">
    <property type="entry name" value="ATP-grasp fold, B domain"/>
    <property type="match status" value="1"/>
</dbReference>
<dbReference type="NCBIfam" id="NF004878">
    <property type="entry name" value="PRK06241.1-3"/>
    <property type="match status" value="1"/>
</dbReference>
<evidence type="ECO:0000256" key="6">
    <source>
        <dbReference type="ARBA" id="ARBA00074400"/>
    </source>
</evidence>
<dbReference type="PANTHER" id="PTHR43615">
    <property type="entry name" value="PHOSPHOENOLPYRUVATE SYNTHASE-RELATED"/>
    <property type="match status" value="1"/>
</dbReference>
<keyword evidence="10" id="KW-0670">Pyruvate</keyword>
<name>A0A1M6QDV8_9FIRM</name>
<protein>
    <recommendedName>
        <fullName evidence="6">Rifampicin phosphotransferase</fullName>
        <ecNumber evidence="5">2.7.9.6</ecNumber>
    </recommendedName>
    <alternativeName>
        <fullName evidence="7">Rifampin phosphotransferase</fullName>
    </alternativeName>
</protein>
<comment type="similarity">
    <text evidence="4">Belongs to the rifampicin phosphotransferase family.</text>
</comment>
<dbReference type="InterPro" id="IPR051549">
    <property type="entry name" value="PEP_Utilizing_Enz"/>
</dbReference>
<dbReference type="InterPro" id="IPR002192">
    <property type="entry name" value="PPDK_AMP/ATP-bd"/>
</dbReference>
<keyword evidence="11" id="KW-1185">Reference proteome</keyword>
<dbReference type="InterPro" id="IPR013815">
    <property type="entry name" value="ATP_grasp_subdomain_1"/>
</dbReference>
<dbReference type="RefSeq" id="WP_072911373.1">
    <property type="nucleotide sequence ID" value="NZ_FRAR01000008.1"/>
</dbReference>
<dbReference type="Gene3D" id="3.30.1490.20">
    <property type="entry name" value="ATP-grasp fold, A domain"/>
    <property type="match status" value="1"/>
</dbReference>
<feature type="domain" description="PEP-utilising enzyme mobile" evidence="8">
    <location>
        <begin position="813"/>
        <end position="884"/>
    </location>
</feature>
<dbReference type="GO" id="GO:0016301">
    <property type="term" value="F:kinase activity"/>
    <property type="evidence" value="ECO:0007669"/>
    <property type="project" value="UniProtKB-KW"/>
</dbReference>
<evidence type="ECO:0000259" key="9">
    <source>
        <dbReference type="Pfam" id="PF01326"/>
    </source>
</evidence>
<keyword evidence="10" id="KW-0808">Transferase</keyword>
<comment type="catalytic activity">
    <reaction evidence="3">
        <text>rifampicin + ATP + H2O = 21-phosphorifampicin + AMP + phosphate + 2 H(+)</text>
        <dbReference type="Rhea" id="RHEA:56304"/>
        <dbReference type="ChEBI" id="CHEBI:15377"/>
        <dbReference type="ChEBI" id="CHEBI:15378"/>
        <dbReference type="ChEBI" id="CHEBI:30616"/>
        <dbReference type="ChEBI" id="CHEBI:43474"/>
        <dbReference type="ChEBI" id="CHEBI:71365"/>
        <dbReference type="ChEBI" id="CHEBI:140195"/>
        <dbReference type="ChEBI" id="CHEBI:456215"/>
        <dbReference type="EC" id="2.7.9.6"/>
    </reaction>
    <physiologicalReaction direction="left-to-right" evidence="3">
        <dbReference type="Rhea" id="RHEA:56305"/>
    </physiologicalReaction>
</comment>
<reference evidence="11" key="1">
    <citation type="submission" date="2016-11" db="EMBL/GenBank/DDBJ databases">
        <authorList>
            <person name="Varghese N."/>
            <person name="Submissions S."/>
        </authorList>
    </citation>
    <scope>NUCLEOTIDE SEQUENCE [LARGE SCALE GENOMIC DNA]</scope>
    <source>
        <strain evidence="11">DSM 10349</strain>
    </source>
</reference>
<dbReference type="NCBIfam" id="NF004879">
    <property type="entry name" value="PRK06241.1-4"/>
    <property type="match status" value="1"/>
</dbReference>